<keyword evidence="3" id="KW-1185">Reference proteome</keyword>
<dbReference type="Pfam" id="PF08241">
    <property type="entry name" value="Methyltransf_11"/>
    <property type="match status" value="1"/>
</dbReference>
<accession>A0A8J4CWS6</accession>
<dbReference type="EMBL" id="BNCP01000063">
    <property type="protein sequence ID" value="GIL91274.1"/>
    <property type="molecule type" value="Genomic_DNA"/>
</dbReference>
<dbReference type="OrthoDB" id="10017101at2759"/>
<organism evidence="2 3">
    <name type="scientific">Volvox reticuliferus</name>
    <dbReference type="NCBI Taxonomy" id="1737510"/>
    <lineage>
        <taxon>Eukaryota</taxon>
        <taxon>Viridiplantae</taxon>
        <taxon>Chlorophyta</taxon>
        <taxon>core chlorophytes</taxon>
        <taxon>Chlorophyceae</taxon>
        <taxon>CS clade</taxon>
        <taxon>Chlamydomonadales</taxon>
        <taxon>Volvocaceae</taxon>
        <taxon>Volvox</taxon>
    </lineage>
</organism>
<dbReference type="InterPro" id="IPR013216">
    <property type="entry name" value="Methyltransf_11"/>
</dbReference>
<comment type="caution">
    <text evidence="2">The sequence shown here is derived from an EMBL/GenBank/DDBJ whole genome shotgun (WGS) entry which is preliminary data.</text>
</comment>
<sequence>MRQREVALPRRWYLTPPMPSLAPPVAAGVVLASRAASAFRQPRRGVVAAAAAAATAPSSSSGSSSSPPLSPAKNFDFVCPICLQNHFRLSSMPPQPMGLSCGRCQRTFPASPAYLDLTLTSGVQQKVYKQRSWGGTELFRNPLVSFAYERGWRQGFAWAGFPGADKEYDIAMSYLLPAASGKVLVDMSCGSGLFSRRFARSGRFAGVIAADFSESMLQQTREYCLAEGGTLNGSTPIMLLRADVGRLPFATGSVAAIHAGAAIHCWPNPQVALAEISRVLAPGGVFVASTFLSATAPLGQVLGDDAVRPLAMLDPTGGTGLMSSPYRWWEEQELRDLCTAVGLQDFRRERDWRFIMFAVTKPTEGASWTQPPSTPLVPERGLRGPPVSWVGTRQLRNEPVLPGNPRPQQMTYWEEQELRDLCTAVGLQDFRRERDWRFVMFAVTKSTEGAPFGFAGAESSADFVE</sequence>
<feature type="domain" description="Methyltransferase type 11" evidence="1">
    <location>
        <begin position="185"/>
        <end position="287"/>
    </location>
</feature>
<dbReference type="InterPro" id="IPR029063">
    <property type="entry name" value="SAM-dependent_MTases_sf"/>
</dbReference>
<dbReference type="Gene3D" id="3.40.50.150">
    <property type="entry name" value="Vaccinia Virus protein VP39"/>
    <property type="match status" value="1"/>
</dbReference>
<dbReference type="PANTHER" id="PTHR43591">
    <property type="entry name" value="METHYLTRANSFERASE"/>
    <property type="match status" value="1"/>
</dbReference>
<evidence type="ECO:0000313" key="3">
    <source>
        <dbReference type="Proteomes" id="UP000747110"/>
    </source>
</evidence>
<dbReference type="CDD" id="cd02440">
    <property type="entry name" value="AdoMet_MTases"/>
    <property type="match status" value="1"/>
</dbReference>
<evidence type="ECO:0000313" key="2">
    <source>
        <dbReference type="EMBL" id="GIL91274.1"/>
    </source>
</evidence>
<name>A0A8J4CWS6_9CHLO</name>
<dbReference type="Proteomes" id="UP000747110">
    <property type="component" value="Unassembled WGS sequence"/>
</dbReference>
<dbReference type="PANTHER" id="PTHR43591:SF99">
    <property type="entry name" value="OS06G0646000 PROTEIN"/>
    <property type="match status" value="1"/>
</dbReference>
<dbReference type="SUPFAM" id="SSF53335">
    <property type="entry name" value="S-adenosyl-L-methionine-dependent methyltransferases"/>
    <property type="match status" value="1"/>
</dbReference>
<proteinExistence type="predicted"/>
<evidence type="ECO:0000259" key="1">
    <source>
        <dbReference type="Pfam" id="PF08241"/>
    </source>
</evidence>
<dbReference type="AlphaFoldDB" id="A0A8J4CWS6"/>
<gene>
    <name evidence="2" type="ORF">Vretifemale_18839</name>
</gene>
<dbReference type="GO" id="GO:0008757">
    <property type="term" value="F:S-adenosylmethionine-dependent methyltransferase activity"/>
    <property type="evidence" value="ECO:0007669"/>
    <property type="project" value="InterPro"/>
</dbReference>
<reference evidence="2" key="1">
    <citation type="journal article" date="2021" name="Proc. Natl. Acad. Sci. U.S.A.">
        <title>Three genomes in the algal genus Volvox reveal the fate of a haploid sex-determining region after a transition to homothallism.</title>
        <authorList>
            <person name="Yamamoto K."/>
            <person name="Hamaji T."/>
            <person name="Kawai-Toyooka H."/>
            <person name="Matsuzaki R."/>
            <person name="Takahashi F."/>
            <person name="Nishimura Y."/>
            <person name="Kawachi M."/>
            <person name="Noguchi H."/>
            <person name="Minakuchi Y."/>
            <person name="Umen J.G."/>
            <person name="Toyoda A."/>
            <person name="Nozaki H."/>
        </authorList>
    </citation>
    <scope>NUCLEOTIDE SEQUENCE</scope>
    <source>
        <strain evidence="2">NIES-3786</strain>
    </source>
</reference>
<protein>
    <recommendedName>
        <fullName evidence="1">Methyltransferase type 11 domain-containing protein</fullName>
    </recommendedName>
</protein>